<dbReference type="InterPro" id="IPR002600">
    <property type="entry name" value="Herpes_UL7"/>
</dbReference>
<name>A0A2K9QQ27_9ALPH</name>
<keyword evidence="6" id="KW-1185">Reference proteome</keyword>
<keyword evidence="1" id="KW-0920">Virion tegument</keyword>
<protein>
    <submittedName>
        <fullName evidence="5">Tegument protein UL7</fullName>
    </submittedName>
</protein>
<accession>A0A2K9QQ27</accession>
<gene>
    <name evidence="5" type="primary">ORF55</name>
</gene>
<sequence length="311" mass="34617">MNSETNRVMSATLRDEIDPLAHSATVDELVGAITKGNDSVTTIVDGLVWHATPRFVTEVREVPGLPPSFTTTSVTDMRVDVSSEKLLLTLDGQEDSEISCETYMRSCLDLPAFKGFSLFVVTPLEDRVNVLGVAPVILSHRLVLYRPTDLIDFTLCIIQMYLENCSTKRATSSLFVQIEGILRNISKTITPLLKMRRLLYIGATWTLNTLMCVTNHNPFDQARVLPNYMMAKMLLGQKSNTPAILDAIYSAGYRSTLSKRPTTPCPSGVLRCNKAPLNAPLCTKIVADTLYSWWNSTDEKPVPESIYVLYD</sequence>
<keyword evidence="4" id="KW-1035">Host cytoplasm</keyword>
<evidence type="ECO:0000256" key="4">
    <source>
        <dbReference type="ARBA" id="ARBA00023200"/>
    </source>
</evidence>
<dbReference type="GO" id="GO:0044423">
    <property type="term" value="C:virion component"/>
    <property type="evidence" value="ECO:0007669"/>
    <property type="project" value="UniProtKB-KW"/>
</dbReference>
<proteinExistence type="inferred from homology"/>
<keyword evidence="3" id="KW-0946">Virion</keyword>
<evidence type="ECO:0000256" key="3">
    <source>
        <dbReference type="ARBA" id="ARBA00022844"/>
    </source>
</evidence>
<reference evidence="5 6" key="1">
    <citation type="journal article" date="2018" name="PLoS ONE">
        <title>Equid herpesvirus 8: Complete genome sequence and association with abortion in mares.</title>
        <authorList>
            <person name="Garvey M."/>
            <person name="Suarez N.M."/>
            <person name="Kerr K."/>
            <person name="Hector R."/>
            <person name="Moloney-Quinn L."/>
            <person name="Arkins S."/>
            <person name="Davison A.J."/>
            <person name="Cullinane A."/>
        </authorList>
    </citation>
    <scope>NUCLEOTIDE SEQUENCE [LARGE SCALE GENOMIC DNA]</scope>
    <source>
        <strain evidence="5 6">EHV-8/IR/2003/19</strain>
    </source>
</reference>
<evidence type="ECO:0000256" key="1">
    <source>
        <dbReference type="ARBA" id="ARBA00022580"/>
    </source>
</evidence>
<dbReference type="Proteomes" id="UP000326551">
    <property type="component" value="Segment"/>
</dbReference>
<evidence type="ECO:0000313" key="5">
    <source>
        <dbReference type="EMBL" id="AUS94708.1"/>
    </source>
</evidence>
<evidence type="ECO:0000256" key="2">
    <source>
        <dbReference type="ARBA" id="ARBA00022812"/>
    </source>
</evidence>
<dbReference type="KEGG" id="vg:80532114"/>
<dbReference type="EMBL" id="MF431611">
    <property type="protein sequence ID" value="AUS94708.1"/>
    <property type="molecule type" value="Genomic_DNA"/>
</dbReference>
<evidence type="ECO:0000313" key="6">
    <source>
        <dbReference type="Proteomes" id="UP000326551"/>
    </source>
</evidence>
<dbReference type="GeneID" id="80532114"/>
<dbReference type="RefSeq" id="YP_010795095.1">
    <property type="nucleotide sequence ID" value="NC_075566.1"/>
</dbReference>
<organism evidence="5 6">
    <name type="scientific">Equid alphaherpesvirus 8</name>
    <dbReference type="NCBI Taxonomy" id="39637"/>
    <lineage>
        <taxon>Viruses</taxon>
        <taxon>Duplodnaviria</taxon>
        <taxon>Heunggongvirae</taxon>
        <taxon>Peploviricota</taxon>
        <taxon>Herviviricetes</taxon>
        <taxon>Herpesvirales</taxon>
        <taxon>Orthoherpesviridae</taxon>
        <taxon>Alphaherpesvirinae</taxon>
        <taxon>Varicellovirus</taxon>
        <taxon>Varicellovirus equidalpha8</taxon>
    </lineage>
</organism>
<keyword evidence="2" id="KW-1040">Host Golgi apparatus</keyword>
<dbReference type="HAMAP" id="MF_04038">
    <property type="entry name" value="HSV_CEP1"/>
    <property type="match status" value="1"/>
</dbReference>
<dbReference type="Pfam" id="PF01677">
    <property type="entry name" value="Herpes_UL7"/>
    <property type="match status" value="1"/>
</dbReference>